<dbReference type="EC" id="2.7.1.69" evidence="2"/>
<dbReference type="Proteomes" id="UP000007820">
    <property type="component" value="Unassembled WGS sequence"/>
</dbReference>
<organism evidence="2 3">
    <name type="scientific">Prevotella dentalis (strain ATCC 49559 / DSM 3688 / JCM 13448 / NCTC 12043 / ES 2772)</name>
    <name type="common">Mitsuokella dentalis</name>
    <dbReference type="NCBI Taxonomy" id="908937"/>
    <lineage>
        <taxon>Bacteria</taxon>
        <taxon>Pseudomonadati</taxon>
        <taxon>Bacteroidota</taxon>
        <taxon>Bacteroidia</taxon>
        <taxon>Bacteroidales</taxon>
        <taxon>Prevotellaceae</taxon>
        <taxon>Prevotella</taxon>
    </lineage>
</organism>
<protein>
    <submittedName>
        <fullName evidence="2">PTS system N-acetylglucosamine-specific IIABC component</fullName>
        <ecNumber evidence="2">2.7.1.69</ecNumber>
    </submittedName>
</protein>
<keyword evidence="1" id="KW-0812">Transmembrane</keyword>
<feature type="transmembrane region" description="Helical" evidence="1">
    <location>
        <begin position="12"/>
        <end position="31"/>
    </location>
</feature>
<evidence type="ECO:0000256" key="1">
    <source>
        <dbReference type="SAM" id="Phobius"/>
    </source>
</evidence>
<reference evidence="2 3" key="1">
    <citation type="submission" date="2011-04" db="EMBL/GenBank/DDBJ databases">
        <authorList>
            <person name="Muzny D."/>
            <person name="Qin X."/>
            <person name="Deng J."/>
            <person name="Jiang H."/>
            <person name="Liu Y."/>
            <person name="Qu J."/>
            <person name="Song X.-Z."/>
            <person name="Zhang L."/>
            <person name="Thornton R."/>
            <person name="Coyle M."/>
            <person name="Francisco L."/>
            <person name="Jackson L."/>
            <person name="Javaid M."/>
            <person name="Korchina V."/>
            <person name="Kovar C."/>
            <person name="Mata R."/>
            <person name="Mathew T."/>
            <person name="Ngo R."/>
            <person name="Nguyen L."/>
            <person name="Nguyen N."/>
            <person name="Okwuonu G."/>
            <person name="Ongeri F."/>
            <person name="Pham C."/>
            <person name="Simmons D."/>
            <person name="Wilczek-Boney K."/>
            <person name="Hale W."/>
            <person name="Jakkamsetti A."/>
            <person name="Pham P."/>
            <person name="Ruth R."/>
            <person name="San Lucas F."/>
            <person name="Warren J."/>
            <person name="Zhang J."/>
            <person name="Zhao Z."/>
            <person name="Zhou C."/>
            <person name="Zhu D."/>
            <person name="Lee S."/>
            <person name="Bess C."/>
            <person name="Blankenburg K."/>
            <person name="Forbes L."/>
            <person name="Fu Q."/>
            <person name="Gubbala S."/>
            <person name="Hirani K."/>
            <person name="Jayaseelan J.C."/>
            <person name="Lara F."/>
            <person name="Munidasa M."/>
            <person name="Palculict T."/>
            <person name="Patil S."/>
            <person name="Pu L.-L."/>
            <person name="Saada N."/>
            <person name="Tang L."/>
            <person name="Weissenberger G."/>
            <person name="Zhu Y."/>
            <person name="Hemphill L."/>
            <person name="Shang Y."/>
            <person name="Youmans B."/>
            <person name="Ayvaz T."/>
            <person name="Ross M."/>
            <person name="Santibanez J."/>
            <person name="Aqrawi P."/>
            <person name="Gross S."/>
            <person name="Joshi V."/>
            <person name="Fowler G."/>
            <person name="Nazareth L."/>
            <person name="Reid J."/>
            <person name="Worley K."/>
            <person name="Petrosino J."/>
            <person name="Highlander S."/>
            <person name="Gibbs R."/>
        </authorList>
    </citation>
    <scope>NUCLEOTIDE SEQUENCE [LARGE SCALE GENOMIC DNA]</scope>
    <source>
        <strain evidence="2 3">DSM 3688</strain>
    </source>
</reference>
<proteinExistence type="predicted"/>
<evidence type="ECO:0000313" key="3">
    <source>
        <dbReference type="Proteomes" id="UP000007820"/>
    </source>
</evidence>
<feature type="transmembrane region" description="Helical" evidence="1">
    <location>
        <begin position="38"/>
        <end position="55"/>
    </location>
</feature>
<dbReference type="EMBL" id="AFPW01000011">
    <property type="protein sequence ID" value="EGQ15954.1"/>
    <property type="molecule type" value="Genomic_DNA"/>
</dbReference>
<comment type="caution">
    <text evidence="2">The sequence shown here is derived from an EMBL/GenBank/DDBJ whole genome shotgun (WGS) entry which is preliminary data.</text>
</comment>
<sequence length="57" mass="6299">MAATAEMVSVLLRFICFVLFYLIIYTLLVCADKVSQKFGGLGAAVGFFNAWQLSFNV</sequence>
<evidence type="ECO:0000313" key="2">
    <source>
        <dbReference type="EMBL" id="EGQ15954.1"/>
    </source>
</evidence>
<name>F9D1T8_PREDD</name>
<keyword evidence="1" id="KW-1133">Transmembrane helix</keyword>
<keyword evidence="1" id="KW-0472">Membrane</keyword>
<gene>
    <name evidence="2" type="ORF">HMPREF9136_0816</name>
</gene>
<keyword evidence="2" id="KW-0808">Transferase</keyword>
<dbReference type="AlphaFoldDB" id="F9D1T8"/>
<dbReference type="GO" id="GO:0016740">
    <property type="term" value="F:transferase activity"/>
    <property type="evidence" value="ECO:0007669"/>
    <property type="project" value="UniProtKB-KW"/>
</dbReference>
<accession>F9D1T8</accession>